<dbReference type="InterPro" id="IPR022603">
    <property type="entry name" value="DUF3152"/>
</dbReference>
<evidence type="ECO:0000256" key="1">
    <source>
        <dbReference type="SAM" id="MobiDB-lite"/>
    </source>
</evidence>
<dbReference type="PATRIC" id="fig|1200352.3.peg.1753"/>
<evidence type="ECO:0000313" key="5">
    <source>
        <dbReference type="Proteomes" id="UP000014809"/>
    </source>
</evidence>
<feature type="compositionally biased region" description="Low complexity" evidence="1">
    <location>
        <begin position="63"/>
        <end position="79"/>
    </location>
</feature>
<dbReference type="STRING" id="1200352.A606_08620"/>
<dbReference type="Gene3D" id="3.40.390.10">
    <property type="entry name" value="Collagenase (Catalytic Domain)"/>
    <property type="match status" value="1"/>
</dbReference>
<name>S4XDZ3_9CORY</name>
<dbReference type="GO" id="GO:0008270">
    <property type="term" value="F:zinc ion binding"/>
    <property type="evidence" value="ECO:0007669"/>
    <property type="project" value="InterPro"/>
</dbReference>
<evidence type="ECO:0000259" key="3">
    <source>
        <dbReference type="SMART" id="SM00235"/>
    </source>
</evidence>
<dbReference type="OrthoDB" id="9779865at2"/>
<feature type="transmembrane region" description="Helical" evidence="2">
    <location>
        <begin position="37"/>
        <end position="57"/>
    </location>
</feature>
<dbReference type="HOGENOM" id="CLU_037318_0_0_11"/>
<sequence length="330" mass="34004">MTGRSTDPFDDYTDLRDRGPVAPGRPPLPVIYRRRRWAAVGVLVIVAITLMVLVRALTGADAGSDDAAPAADNGSATTASSEGPLPGEPTTSSVGDLPAGATVTEQGKGTWQGVGSTGAVAGDPDVAGTRTVSYVVEVEQGLDTSSFGGGDAFAAMVDATLADPRSWISGVDDGGIAFRHVSVSDDVTPDLRVRLTSPVTTRQLCGGEIETETSCFLSSGDTSGSAGDGWVLINAARWVRGALTFAGDIGSYRQYVLNHEIGHGIGYASHQPCPSDGGLAPIMMQQTLSLTNRDLVDLDAGAEYAADDADTLAATCRANPWPHPQGGTGR</sequence>
<feature type="region of interest" description="Disordered" evidence="1">
    <location>
        <begin position="1"/>
        <end position="28"/>
    </location>
</feature>
<dbReference type="GO" id="GO:0006508">
    <property type="term" value="P:proteolysis"/>
    <property type="evidence" value="ECO:0007669"/>
    <property type="project" value="InterPro"/>
</dbReference>
<dbReference type="GO" id="GO:0008237">
    <property type="term" value="F:metallopeptidase activity"/>
    <property type="evidence" value="ECO:0007669"/>
    <property type="project" value="InterPro"/>
</dbReference>
<keyword evidence="5" id="KW-1185">Reference proteome</keyword>
<evidence type="ECO:0000256" key="2">
    <source>
        <dbReference type="SAM" id="Phobius"/>
    </source>
</evidence>
<keyword evidence="2" id="KW-0812">Transmembrane</keyword>
<protein>
    <recommendedName>
        <fullName evidence="3">Peptidase metallopeptidase domain-containing protein</fullName>
    </recommendedName>
</protein>
<dbReference type="SMART" id="SM00235">
    <property type="entry name" value="ZnMc"/>
    <property type="match status" value="1"/>
</dbReference>
<gene>
    <name evidence="4" type="ORF">A606_08620</name>
</gene>
<dbReference type="InterPro" id="IPR006026">
    <property type="entry name" value="Peptidase_Metallo"/>
</dbReference>
<keyword evidence="2" id="KW-0472">Membrane</keyword>
<dbReference type="Proteomes" id="UP000014809">
    <property type="component" value="Chromosome"/>
</dbReference>
<dbReference type="KEGG" id="cter:A606_08620"/>
<accession>S4XDZ3</accession>
<evidence type="ECO:0000313" key="4">
    <source>
        <dbReference type="EMBL" id="AGP31367.1"/>
    </source>
</evidence>
<proteinExistence type="predicted"/>
<organism evidence="4 5">
    <name type="scientific">Corynebacterium terpenotabidum Y-11</name>
    <dbReference type="NCBI Taxonomy" id="1200352"/>
    <lineage>
        <taxon>Bacteria</taxon>
        <taxon>Bacillati</taxon>
        <taxon>Actinomycetota</taxon>
        <taxon>Actinomycetes</taxon>
        <taxon>Mycobacteriales</taxon>
        <taxon>Corynebacteriaceae</taxon>
        <taxon>Corynebacterium</taxon>
    </lineage>
</organism>
<feature type="region of interest" description="Disordered" evidence="1">
    <location>
        <begin position="63"/>
        <end position="122"/>
    </location>
</feature>
<dbReference type="eggNOG" id="COG5479">
    <property type="taxonomic scope" value="Bacteria"/>
</dbReference>
<dbReference type="SUPFAM" id="SSF55486">
    <property type="entry name" value="Metalloproteases ('zincins'), catalytic domain"/>
    <property type="match status" value="1"/>
</dbReference>
<feature type="domain" description="Peptidase metallopeptidase" evidence="3">
    <location>
        <begin position="107"/>
        <end position="306"/>
    </location>
</feature>
<keyword evidence="2" id="KW-1133">Transmembrane helix</keyword>
<dbReference type="AlphaFoldDB" id="S4XDZ3"/>
<reference evidence="4 5" key="1">
    <citation type="submission" date="2012-06" db="EMBL/GenBank/DDBJ databases">
        <title>Complete genome sequence of Corynebacterium terpenotabidum Y-11 (=DSM 44721).</title>
        <authorList>
            <person name="Ruckert C."/>
            <person name="Albersmeier A."/>
            <person name="Al-Dilaimi A."/>
            <person name="Szczepanowski R."/>
            <person name="Kalinowski J."/>
        </authorList>
    </citation>
    <scope>NUCLEOTIDE SEQUENCE [LARGE SCALE GENOMIC DNA]</scope>
    <source>
        <strain evidence="4 5">Y-11</strain>
    </source>
</reference>
<dbReference type="InterPro" id="IPR024079">
    <property type="entry name" value="MetalloPept_cat_dom_sf"/>
</dbReference>
<dbReference type="EMBL" id="CP003696">
    <property type="protein sequence ID" value="AGP31367.1"/>
    <property type="molecule type" value="Genomic_DNA"/>
</dbReference>
<dbReference type="Pfam" id="PF11350">
    <property type="entry name" value="DUF3152"/>
    <property type="match status" value="1"/>
</dbReference>